<dbReference type="Pfam" id="PF01032">
    <property type="entry name" value="FecCD"/>
    <property type="match status" value="1"/>
</dbReference>
<evidence type="ECO:0000256" key="3">
    <source>
        <dbReference type="ARBA" id="ARBA00022448"/>
    </source>
</evidence>
<dbReference type="EMBL" id="CP002801">
    <property type="protein sequence ID" value="AEH07629.1"/>
    <property type="molecule type" value="Genomic_DNA"/>
</dbReference>
<feature type="transmembrane region" description="Helical" evidence="9">
    <location>
        <begin position="139"/>
        <end position="160"/>
    </location>
</feature>
<proteinExistence type="inferred from homology"/>
<feature type="region of interest" description="Disordered" evidence="8">
    <location>
        <begin position="1"/>
        <end position="49"/>
    </location>
</feature>
<dbReference type="AlphaFoldDB" id="F8B0Z9"/>
<dbReference type="Proteomes" id="UP000001549">
    <property type="component" value="Chromosome"/>
</dbReference>
<feature type="transmembrane region" description="Helical" evidence="9">
    <location>
        <begin position="110"/>
        <end position="127"/>
    </location>
</feature>
<name>F8B0Z9_9ACTN</name>
<keyword evidence="6 9" id="KW-1133">Transmembrane helix</keyword>
<feature type="compositionally biased region" description="Polar residues" evidence="8">
    <location>
        <begin position="1"/>
        <end position="16"/>
    </location>
</feature>
<keyword evidence="7 9" id="KW-0472">Membrane</keyword>
<dbReference type="PANTHER" id="PTHR30472:SF1">
    <property type="entry name" value="FE(3+) DICITRATE TRANSPORT SYSTEM PERMEASE PROTEIN FECC-RELATED"/>
    <property type="match status" value="1"/>
</dbReference>
<evidence type="ECO:0000313" key="10">
    <source>
        <dbReference type="EMBL" id="AEH07629.1"/>
    </source>
</evidence>
<feature type="transmembrane region" description="Helical" evidence="9">
    <location>
        <begin position="57"/>
        <end position="77"/>
    </location>
</feature>
<feature type="transmembrane region" description="Helical" evidence="9">
    <location>
        <begin position="288"/>
        <end position="314"/>
    </location>
</feature>
<comment type="subcellular location">
    <subcellularLocation>
        <location evidence="1">Cell membrane</location>
        <topology evidence="1">Multi-pass membrane protein</topology>
    </subcellularLocation>
</comment>
<evidence type="ECO:0000256" key="1">
    <source>
        <dbReference type="ARBA" id="ARBA00004651"/>
    </source>
</evidence>
<keyword evidence="11" id="KW-1185">Reference proteome</keyword>
<dbReference type="SUPFAM" id="SSF81345">
    <property type="entry name" value="ABC transporter involved in vitamin B12 uptake, BtuC"/>
    <property type="match status" value="1"/>
</dbReference>
<reference evidence="10 11" key="1">
    <citation type="submission" date="2011-05" db="EMBL/GenBank/DDBJ databases">
        <title>Complete sequence of chromosome of Frankia symbiont of Datisca glomerata.</title>
        <authorList>
            <consortium name="US DOE Joint Genome Institute"/>
            <person name="Lucas S."/>
            <person name="Han J."/>
            <person name="Lapidus A."/>
            <person name="Cheng J.-F."/>
            <person name="Goodwin L."/>
            <person name="Pitluck S."/>
            <person name="Peters L."/>
            <person name="Mikhailova N."/>
            <person name="Chertkov O."/>
            <person name="Teshima H."/>
            <person name="Han C."/>
            <person name="Tapia R."/>
            <person name="Land M."/>
            <person name="Hauser L."/>
            <person name="Kyrpides N."/>
            <person name="Ivanova N."/>
            <person name="Pagani I."/>
            <person name="Berry A."/>
            <person name="Pawlowski K."/>
            <person name="Persson T."/>
            <person name="Vanden Heuvel B."/>
            <person name="Benson D."/>
            <person name="Woyke T."/>
        </authorList>
    </citation>
    <scope>NUCLEOTIDE SEQUENCE [LARGE SCALE GENOMIC DNA]</scope>
    <source>
        <strain evidence="11">4085684</strain>
    </source>
</reference>
<gene>
    <name evidence="10" type="ordered locus">FsymDg_0037</name>
</gene>
<dbReference type="CDD" id="cd06550">
    <property type="entry name" value="TM_ABC_iron-siderophores_like"/>
    <property type="match status" value="1"/>
</dbReference>
<dbReference type="PANTHER" id="PTHR30472">
    <property type="entry name" value="FERRIC ENTEROBACTIN TRANSPORT SYSTEM PERMEASE PROTEIN"/>
    <property type="match status" value="1"/>
</dbReference>
<evidence type="ECO:0000256" key="5">
    <source>
        <dbReference type="ARBA" id="ARBA00022692"/>
    </source>
</evidence>
<evidence type="ECO:0000256" key="8">
    <source>
        <dbReference type="SAM" id="MobiDB-lite"/>
    </source>
</evidence>
<comment type="similarity">
    <text evidence="2">Belongs to the binding-protein-dependent transport system permease family. FecCD subfamily.</text>
</comment>
<feature type="transmembrane region" description="Helical" evidence="9">
    <location>
        <begin position="166"/>
        <end position="185"/>
    </location>
</feature>
<protein>
    <submittedName>
        <fullName evidence="10">ABC-type transporter, integral membrane subunit</fullName>
    </submittedName>
</protein>
<dbReference type="HOGENOM" id="CLU_013016_1_0_11"/>
<keyword evidence="3" id="KW-0813">Transport</keyword>
<dbReference type="GO" id="GO:0033214">
    <property type="term" value="P:siderophore-iron import into cell"/>
    <property type="evidence" value="ECO:0007669"/>
    <property type="project" value="TreeGrafter"/>
</dbReference>
<feature type="transmembrane region" description="Helical" evidence="9">
    <location>
        <begin position="355"/>
        <end position="373"/>
    </location>
</feature>
<dbReference type="InterPro" id="IPR037294">
    <property type="entry name" value="ABC_BtuC-like"/>
</dbReference>
<keyword evidence="4" id="KW-1003">Cell membrane</keyword>
<feature type="compositionally biased region" description="Low complexity" evidence="8">
    <location>
        <begin position="20"/>
        <end position="47"/>
    </location>
</feature>
<feature type="transmembrane region" description="Helical" evidence="9">
    <location>
        <begin position="326"/>
        <end position="349"/>
    </location>
</feature>
<evidence type="ECO:0000256" key="6">
    <source>
        <dbReference type="ARBA" id="ARBA00022989"/>
    </source>
</evidence>
<evidence type="ECO:0000256" key="2">
    <source>
        <dbReference type="ARBA" id="ARBA00007935"/>
    </source>
</evidence>
<dbReference type="GO" id="GO:0022857">
    <property type="term" value="F:transmembrane transporter activity"/>
    <property type="evidence" value="ECO:0007669"/>
    <property type="project" value="InterPro"/>
</dbReference>
<evidence type="ECO:0000313" key="11">
    <source>
        <dbReference type="Proteomes" id="UP000001549"/>
    </source>
</evidence>
<dbReference type="GO" id="GO:0005886">
    <property type="term" value="C:plasma membrane"/>
    <property type="evidence" value="ECO:0007669"/>
    <property type="project" value="UniProtKB-SubCell"/>
</dbReference>
<dbReference type="InterPro" id="IPR000522">
    <property type="entry name" value="ABC_transptr_permease_BtuC"/>
</dbReference>
<dbReference type="Gene3D" id="1.10.3470.10">
    <property type="entry name" value="ABC transporter involved in vitamin B12 uptake, BtuC"/>
    <property type="match status" value="1"/>
</dbReference>
<organism evidence="10 11">
    <name type="scientific">Candidatus Protofrankia datiscae</name>
    <dbReference type="NCBI Taxonomy" id="2716812"/>
    <lineage>
        <taxon>Bacteria</taxon>
        <taxon>Bacillati</taxon>
        <taxon>Actinomycetota</taxon>
        <taxon>Actinomycetes</taxon>
        <taxon>Frankiales</taxon>
        <taxon>Frankiaceae</taxon>
        <taxon>Protofrankia</taxon>
    </lineage>
</organism>
<dbReference type="KEGG" id="fsy:FsymDg_0037"/>
<accession>F8B0Z9</accession>
<feature type="transmembrane region" description="Helical" evidence="9">
    <location>
        <begin position="197"/>
        <end position="217"/>
    </location>
</feature>
<evidence type="ECO:0000256" key="7">
    <source>
        <dbReference type="ARBA" id="ARBA00023136"/>
    </source>
</evidence>
<dbReference type="FunFam" id="1.10.3470.10:FF:000001">
    <property type="entry name" value="Vitamin B12 ABC transporter permease BtuC"/>
    <property type="match status" value="1"/>
</dbReference>
<dbReference type="eggNOG" id="COG0609">
    <property type="taxonomic scope" value="Bacteria"/>
</dbReference>
<keyword evidence="5 9" id="KW-0812">Transmembrane</keyword>
<evidence type="ECO:0000256" key="9">
    <source>
        <dbReference type="SAM" id="Phobius"/>
    </source>
</evidence>
<sequence>MTNRLRVASTGTTAPPNSVPTGTAPTSATPADGPVTGRPAPRAASGRRGLHPARRPVLLGASLCVLALLCALSIAIGSRPVPLDQVLRVLIHRDDGDVEAIVWGLRVPRTLLGLLVGAALGLAGTIMQTLTRNPLADPGLLGVSAGATLAVVLSVSAFGLTSLYGYIWFAFAGALAASVLVYLLGAAGRSGPTPVKLALAGVGVTALLGSLTSAIALTSPEALNRYRYWSAGSIAGRDGTLVAQAAPFVLTGVVLALRLAPGLNSLALGDDVAAALGRRVGLIRLQGAVAVTVLTGGAVAVAGPLVFIGLVVPHATRMIAGADHRWLLPTSMVLASCLILAADVVGRVVARPQEINVGIIVAFLGAPFFVMLVRRRRLAEL</sequence>
<dbReference type="STRING" id="656024.FsymDg_0037"/>
<evidence type="ECO:0000256" key="4">
    <source>
        <dbReference type="ARBA" id="ARBA00022475"/>
    </source>
</evidence>